<protein>
    <submittedName>
        <fullName evidence="2">Ribose-phosphate pyrophosphokinase</fullName>
    </submittedName>
</protein>
<dbReference type="InterPro" id="IPR000836">
    <property type="entry name" value="PRTase_dom"/>
</dbReference>
<reference evidence="2 3" key="1">
    <citation type="submission" date="2020-12" db="EMBL/GenBank/DDBJ databases">
        <title>Olleya sediminilitoris sp. nov., isolated from a tidal flat.</title>
        <authorList>
            <person name="Park S."/>
            <person name="Yoon J.-H."/>
        </authorList>
    </citation>
    <scope>NUCLEOTIDE SEQUENCE [LARGE SCALE GENOMIC DNA]</scope>
    <source>
        <strain evidence="2 3">YSTF-M6</strain>
    </source>
</reference>
<dbReference type="Proteomes" id="UP000605013">
    <property type="component" value="Unassembled WGS sequence"/>
</dbReference>
<accession>A0ABS1WIE3</accession>
<evidence type="ECO:0000313" key="2">
    <source>
        <dbReference type="EMBL" id="MBL7558892.1"/>
    </source>
</evidence>
<dbReference type="EMBL" id="JAEMEF010000002">
    <property type="protein sequence ID" value="MBL7558892.1"/>
    <property type="molecule type" value="Genomic_DNA"/>
</dbReference>
<proteinExistence type="predicted"/>
<dbReference type="Gene3D" id="3.40.50.2020">
    <property type="match status" value="2"/>
</dbReference>
<dbReference type="CDD" id="cd06223">
    <property type="entry name" value="PRTases_typeI"/>
    <property type="match status" value="1"/>
</dbReference>
<comment type="caution">
    <text evidence="2">The sequence shown here is derived from an EMBL/GenBank/DDBJ whole genome shotgun (WGS) entry which is preliminary data.</text>
</comment>
<dbReference type="Pfam" id="PF00156">
    <property type="entry name" value="Pribosyltran"/>
    <property type="match status" value="1"/>
</dbReference>
<sequence length="256" mass="28717">MEYEIKKFKDGQVTAKIIENGDLEVKIRGNSYEDLFATAAIKEAWDAENTTNKKAIATLTIYCLIGQRSDRRFNKGESFDLKVVSNFINTMQFDNVSILHPHSPISLALINNSDKISHFKFVEKAYNLIGKPVLVSPDAGAYKTTHDIAEKLNADLVPSNKVRVDGAPLISIQGEVNNKECLIIDDLADGGRTFKFLAEALKKQGASKVFLYVTHAQFNYGFDELKETIDHIYCTNSYKDINDDFVTQFKISAFNA</sequence>
<dbReference type="PANTHER" id="PTHR10210">
    <property type="entry name" value="RIBOSE-PHOSPHATE DIPHOSPHOKINASE FAMILY MEMBER"/>
    <property type="match status" value="1"/>
</dbReference>
<keyword evidence="3" id="KW-1185">Reference proteome</keyword>
<evidence type="ECO:0000259" key="1">
    <source>
        <dbReference type="Pfam" id="PF00156"/>
    </source>
</evidence>
<dbReference type="RefSeq" id="WP_202998934.1">
    <property type="nucleotide sequence ID" value="NZ_JAEMEF010000002.1"/>
</dbReference>
<feature type="domain" description="Phosphoribosyltransferase" evidence="1">
    <location>
        <begin position="126"/>
        <end position="228"/>
    </location>
</feature>
<gene>
    <name evidence="2" type="ORF">JAO71_03665</name>
</gene>
<name>A0ABS1WIE3_9FLAO</name>
<evidence type="ECO:0000313" key="3">
    <source>
        <dbReference type="Proteomes" id="UP000605013"/>
    </source>
</evidence>
<dbReference type="InterPro" id="IPR029057">
    <property type="entry name" value="PRTase-like"/>
</dbReference>
<dbReference type="InterPro" id="IPR005946">
    <property type="entry name" value="Rib-P_diPkinase"/>
</dbReference>
<dbReference type="PANTHER" id="PTHR10210:SF41">
    <property type="entry name" value="RIBOSE-PHOSPHATE PYROPHOSPHOKINASE 1, CHLOROPLASTIC"/>
    <property type="match status" value="1"/>
</dbReference>
<dbReference type="SUPFAM" id="SSF53271">
    <property type="entry name" value="PRTase-like"/>
    <property type="match status" value="1"/>
</dbReference>
<organism evidence="2 3">
    <name type="scientific">Olleya sediminilitoris</name>
    <dbReference type="NCBI Taxonomy" id="2795739"/>
    <lineage>
        <taxon>Bacteria</taxon>
        <taxon>Pseudomonadati</taxon>
        <taxon>Bacteroidota</taxon>
        <taxon>Flavobacteriia</taxon>
        <taxon>Flavobacteriales</taxon>
        <taxon>Flavobacteriaceae</taxon>
    </lineage>
</organism>